<keyword evidence="2" id="KW-1185">Reference proteome</keyword>
<evidence type="ECO:0000313" key="1">
    <source>
        <dbReference type="Ensembl" id="ENSCSRP00000004223.1"/>
    </source>
</evidence>
<proteinExistence type="predicted"/>
<reference evidence="1" key="1">
    <citation type="submission" date="2025-08" db="UniProtKB">
        <authorList>
            <consortium name="Ensembl"/>
        </authorList>
    </citation>
    <scope>IDENTIFICATION</scope>
</reference>
<dbReference type="Proteomes" id="UP000694403">
    <property type="component" value="Unplaced"/>
</dbReference>
<accession>A0A8C3RUP8</accession>
<dbReference type="Ensembl" id="ENSCSRT00000004360.1">
    <property type="protein sequence ID" value="ENSCSRP00000004223.1"/>
    <property type="gene ID" value="ENSCSRG00000003212.1"/>
</dbReference>
<organism evidence="1 2">
    <name type="scientific">Chelydra serpentina</name>
    <name type="common">Snapping turtle</name>
    <name type="synonym">Testudo serpentina</name>
    <dbReference type="NCBI Taxonomy" id="8475"/>
    <lineage>
        <taxon>Eukaryota</taxon>
        <taxon>Metazoa</taxon>
        <taxon>Chordata</taxon>
        <taxon>Craniata</taxon>
        <taxon>Vertebrata</taxon>
        <taxon>Euteleostomi</taxon>
        <taxon>Archelosauria</taxon>
        <taxon>Testudinata</taxon>
        <taxon>Testudines</taxon>
        <taxon>Cryptodira</taxon>
        <taxon>Durocryptodira</taxon>
        <taxon>Americhelydia</taxon>
        <taxon>Chelydroidea</taxon>
        <taxon>Chelydridae</taxon>
        <taxon>Chelydra</taxon>
    </lineage>
</organism>
<dbReference type="AlphaFoldDB" id="A0A8C3RUP8"/>
<name>A0A8C3RUP8_CHESE</name>
<evidence type="ECO:0000313" key="2">
    <source>
        <dbReference type="Proteomes" id="UP000694403"/>
    </source>
</evidence>
<protein>
    <submittedName>
        <fullName evidence="1">Uncharacterized protein</fullName>
    </submittedName>
</protein>
<reference evidence="1" key="2">
    <citation type="submission" date="2025-09" db="UniProtKB">
        <authorList>
            <consortium name="Ensembl"/>
        </authorList>
    </citation>
    <scope>IDENTIFICATION</scope>
</reference>
<sequence>MARSHSLGGTRRWGLVLEQGSCRTGGWPCGGAEPSCCLYLGPNTCSGRICRRPAGQPPVLGRVLPGAFSPRSRGARSHLCPCPAPLWLSACPNSCPSQQGMWGGCRGARGWQWGAAHRVGQDMRLLQETGLVGTGPATGHLLTSAQPALGRREQGWPPAGPRMGP</sequence>